<evidence type="ECO:0000256" key="4">
    <source>
        <dbReference type="ARBA" id="ARBA00017871"/>
    </source>
</evidence>
<evidence type="ECO:0000256" key="1">
    <source>
        <dbReference type="ARBA" id="ARBA00004814"/>
    </source>
</evidence>
<feature type="domain" description="Amine oxidase" evidence="7">
    <location>
        <begin position="30"/>
        <end position="292"/>
    </location>
</feature>
<name>A0ABS3QHU5_9BACT</name>
<organism evidence="8 9">
    <name type="scientific">Hymenobacter negativus</name>
    <dbReference type="NCBI Taxonomy" id="2795026"/>
    <lineage>
        <taxon>Bacteria</taxon>
        <taxon>Pseudomonadati</taxon>
        <taxon>Bacteroidota</taxon>
        <taxon>Cytophagia</taxon>
        <taxon>Cytophagales</taxon>
        <taxon>Hymenobacteraceae</taxon>
        <taxon>Hymenobacter</taxon>
    </lineage>
</organism>
<dbReference type="InterPro" id="IPR002937">
    <property type="entry name" value="Amino_oxidase"/>
</dbReference>
<dbReference type="Gene3D" id="1.10.10.1620">
    <property type="match status" value="1"/>
</dbReference>
<dbReference type="PANTHER" id="PTHR10742:SF342">
    <property type="entry name" value="AMINE OXIDASE"/>
    <property type="match status" value="1"/>
</dbReference>
<dbReference type="Proteomes" id="UP000664369">
    <property type="component" value="Unassembled WGS sequence"/>
</dbReference>
<sequence length="293" mass="32418">MLNLESRSNLGLIQQIVETIDHDPKATYFGIGGGMDLLPQRFYEYLQQQGVQVYFNHMLTKLDRGTKTTLHFEAGKPQAGNTMLGHGVAAPPALHKTVAADEVILTIPFPAARVLDVNPAFSPLKRKTLRELNYNGATKVFLQFRDRFWETKHNIFGGQVITDLASRFIYFPSTDFGGKDGGVVISSFVWATEAAMWVAFTDESRVEYTLNDLAKIFGEGIRDSFVVGTSQSWSNDIYSTGEAAMLAAGQFMELEGYVQQAEDNIHFGGDATSFKIAWIEGAIEAGIRTALEI</sequence>
<evidence type="ECO:0000256" key="3">
    <source>
        <dbReference type="ARBA" id="ARBA00012535"/>
    </source>
</evidence>
<accession>A0ABS3QHU5</accession>
<dbReference type="Gene3D" id="3.30.70.2100">
    <property type="match status" value="1"/>
</dbReference>
<dbReference type="Gene3D" id="6.10.140.1210">
    <property type="match status" value="1"/>
</dbReference>
<comment type="catalytic activity">
    <reaction evidence="6">
        <text>L-tryptophan + O2 = indole-3-acetamide + CO2 + H2O</text>
        <dbReference type="Rhea" id="RHEA:16165"/>
        <dbReference type="ChEBI" id="CHEBI:15377"/>
        <dbReference type="ChEBI" id="CHEBI:15379"/>
        <dbReference type="ChEBI" id="CHEBI:16031"/>
        <dbReference type="ChEBI" id="CHEBI:16526"/>
        <dbReference type="ChEBI" id="CHEBI:57912"/>
        <dbReference type="EC" id="1.13.12.3"/>
    </reaction>
</comment>
<dbReference type="EC" id="1.13.12.3" evidence="3"/>
<proteinExistence type="inferred from homology"/>
<keyword evidence="9" id="KW-1185">Reference proteome</keyword>
<protein>
    <recommendedName>
        <fullName evidence="4">Tryptophan 2-monooxygenase</fullName>
        <ecNumber evidence="3">1.13.12.3</ecNumber>
    </recommendedName>
</protein>
<comment type="similarity">
    <text evidence="2">Belongs to the tryptophan 2-monooxygenase family.</text>
</comment>
<dbReference type="Pfam" id="PF01593">
    <property type="entry name" value="Amino_oxidase"/>
    <property type="match status" value="1"/>
</dbReference>
<keyword evidence="5" id="KW-0073">Auxin biosynthesis</keyword>
<dbReference type="PANTHER" id="PTHR10742">
    <property type="entry name" value="FLAVIN MONOAMINE OXIDASE"/>
    <property type="match status" value="1"/>
</dbReference>
<evidence type="ECO:0000256" key="5">
    <source>
        <dbReference type="ARBA" id="ARBA00023070"/>
    </source>
</evidence>
<evidence type="ECO:0000313" key="8">
    <source>
        <dbReference type="EMBL" id="MBO2010815.1"/>
    </source>
</evidence>
<gene>
    <name evidence="8" type="ORF">J4E00_17270</name>
</gene>
<comment type="caution">
    <text evidence="8">The sequence shown here is derived from an EMBL/GenBank/DDBJ whole genome shotgun (WGS) entry which is preliminary data.</text>
</comment>
<dbReference type="SUPFAM" id="SSF51905">
    <property type="entry name" value="FAD/NAD(P)-binding domain"/>
    <property type="match status" value="1"/>
</dbReference>
<dbReference type="RefSeq" id="WP_208176444.1">
    <property type="nucleotide sequence ID" value="NZ_JAGETZ010000008.1"/>
</dbReference>
<dbReference type="SUPFAM" id="SSF54373">
    <property type="entry name" value="FAD-linked reductases, C-terminal domain"/>
    <property type="match status" value="1"/>
</dbReference>
<dbReference type="InterPro" id="IPR050281">
    <property type="entry name" value="Flavin_monoamine_oxidase"/>
</dbReference>
<dbReference type="EMBL" id="JAGETZ010000008">
    <property type="protein sequence ID" value="MBO2010815.1"/>
    <property type="molecule type" value="Genomic_DNA"/>
</dbReference>
<dbReference type="InterPro" id="IPR036188">
    <property type="entry name" value="FAD/NAD-bd_sf"/>
</dbReference>
<evidence type="ECO:0000256" key="6">
    <source>
        <dbReference type="ARBA" id="ARBA00047321"/>
    </source>
</evidence>
<reference evidence="8 9" key="1">
    <citation type="submission" date="2021-03" db="EMBL/GenBank/DDBJ databases">
        <authorList>
            <person name="Kim M.K."/>
        </authorList>
    </citation>
    <scope>NUCLEOTIDE SEQUENCE [LARGE SCALE GENOMIC DNA]</scope>
    <source>
        <strain evidence="8 9">BT442</strain>
    </source>
</reference>
<evidence type="ECO:0000259" key="7">
    <source>
        <dbReference type="Pfam" id="PF01593"/>
    </source>
</evidence>
<comment type="pathway">
    <text evidence="1">Plant hormone metabolism; auxin biosynthesis.</text>
</comment>
<evidence type="ECO:0000256" key="2">
    <source>
        <dbReference type="ARBA" id="ARBA00005833"/>
    </source>
</evidence>
<evidence type="ECO:0000313" key="9">
    <source>
        <dbReference type="Proteomes" id="UP000664369"/>
    </source>
</evidence>